<feature type="domain" description="Mce/MlaD" evidence="8">
    <location>
        <begin position="171"/>
        <end position="234"/>
    </location>
</feature>
<protein>
    <submittedName>
        <fullName evidence="9">Mammalian cell entry-like protein</fullName>
    </submittedName>
</protein>
<evidence type="ECO:0000256" key="4">
    <source>
        <dbReference type="ARBA" id="ARBA00022692"/>
    </source>
</evidence>
<evidence type="ECO:0000256" key="1">
    <source>
        <dbReference type="ARBA" id="ARBA00004533"/>
    </source>
</evidence>
<feature type="transmembrane region" description="Helical" evidence="7">
    <location>
        <begin position="30"/>
        <end position="49"/>
    </location>
</feature>
<dbReference type="AlphaFoldDB" id="A0A379EST8"/>
<keyword evidence="2" id="KW-1003">Cell membrane</keyword>
<dbReference type="PANTHER" id="PTHR30462:SF0">
    <property type="entry name" value="INTERMEMBRANE TRANSPORT PROTEIN YEBT"/>
    <property type="match status" value="1"/>
</dbReference>
<dbReference type="RefSeq" id="WP_115322464.1">
    <property type="nucleotide sequence ID" value="NZ_UGTV01000015.1"/>
</dbReference>
<comment type="subcellular location">
    <subcellularLocation>
        <location evidence="1">Cell inner membrane</location>
    </subcellularLocation>
</comment>
<dbReference type="Pfam" id="PF02470">
    <property type="entry name" value="MlaD"/>
    <property type="match status" value="4"/>
</dbReference>
<dbReference type="Proteomes" id="UP000254704">
    <property type="component" value="Unassembled WGS sequence"/>
</dbReference>
<evidence type="ECO:0000256" key="3">
    <source>
        <dbReference type="ARBA" id="ARBA00022519"/>
    </source>
</evidence>
<evidence type="ECO:0000259" key="8">
    <source>
        <dbReference type="Pfam" id="PF02470"/>
    </source>
</evidence>
<organism evidence="9 10">
    <name type="scientific">Pasteurella canis</name>
    <dbReference type="NCBI Taxonomy" id="753"/>
    <lineage>
        <taxon>Bacteria</taxon>
        <taxon>Pseudomonadati</taxon>
        <taxon>Pseudomonadota</taxon>
        <taxon>Gammaproteobacteria</taxon>
        <taxon>Pasteurellales</taxon>
        <taxon>Pasteurellaceae</taxon>
        <taxon>Pasteurella</taxon>
    </lineage>
</organism>
<keyword evidence="4 7" id="KW-0812">Transmembrane</keyword>
<feature type="domain" description="Mce/MlaD" evidence="8">
    <location>
        <begin position="52"/>
        <end position="144"/>
    </location>
</feature>
<keyword evidence="6 7" id="KW-0472">Membrane</keyword>
<accession>A0A379EST8</accession>
<keyword evidence="3" id="KW-0997">Cell inner membrane</keyword>
<proteinExistence type="predicted"/>
<dbReference type="InterPro" id="IPR003399">
    <property type="entry name" value="Mce/MlaD"/>
</dbReference>
<evidence type="ECO:0000256" key="2">
    <source>
        <dbReference type="ARBA" id="ARBA00022475"/>
    </source>
</evidence>
<feature type="domain" description="Mce/MlaD" evidence="8">
    <location>
        <begin position="640"/>
        <end position="727"/>
    </location>
</feature>
<dbReference type="GO" id="GO:0005886">
    <property type="term" value="C:plasma membrane"/>
    <property type="evidence" value="ECO:0007669"/>
    <property type="project" value="UniProtKB-SubCell"/>
</dbReference>
<gene>
    <name evidence="9" type="ORF">NCTC11621_00482</name>
</gene>
<name>A0A379EST8_9PAST</name>
<evidence type="ECO:0000256" key="6">
    <source>
        <dbReference type="ARBA" id="ARBA00023136"/>
    </source>
</evidence>
<evidence type="ECO:0000256" key="7">
    <source>
        <dbReference type="SAM" id="Phobius"/>
    </source>
</evidence>
<sequence length="885" mass="97292">MTNNNQNDTVEQLYTEAKANVKQVRRISPFWLLPFIALCIGAILFFQIIQEQGYTIKITFANGEGLVAGKTQVRYQGLQIGVVKKVSFTNDLKQVEVLANIYPEAKTVLRENTKFWLVKPSASLAGISGIDALVSGNYITLQPGDGDNEDEFIAETEGPIAQVDDGDLLLHLLADDLGSISIGASVYFKKLPVGKIYDYRFIEDGKKVSINLVIDKAYAHFVKKDSHFWNISGIDAQIGLSGININVDSLNAIVQGAVAFDSPSQSELAQNNDKFTLYANFNAAKRGIPIDIKLPKTSGLQAGQTSVYYQNKQIGILSELNEVDNNPESLTGKLLVDPLSVDLFTNKTNIVLRNKKLNLGDLTNIQNLLRGEYFEVVAGLGEPQTTFTVIKENELLLQQPNTLVLSLTAPETYGVSEGQPIYYNNITIGEIIAQTLDIEGVTFKIAIAEKYRHLIHQDTRFIAASNLDINLDVNGFRFEAASPEKWLQGGIRVLSGKQNQGKPLAVYPLYKDISHAESGIIGGQLIPTITLTSTELPNISQGSLVLYRQYEVGKILEVRPKAKTFEVDIFIYPKHRELLTDKSVFWVESAAQIDITAKGISIHATPIARSLKGAISFENLIGRASANTLYANELRAKSAGQQLTFITEDATNLTKGMNLRYRGLTIGEIEQVNLDVKSNKVIAKALINPQYITLIAKEGSRFTLISPQISAGGIENIESLLQPYIDVEIGSGKAKTQFQLTQSAPRKNNQYAQGLPLILETHDALNITTGSPILYRGVEVGTINQIKLNELGDRVFVHILISQKYKHLVRQNSEFWIAAGYDFSFGLNGAEVNTGSVQQLLKGGIAFSTPPTTIIKPAAKANQHFLLQIKRPANAQQWNSGALAK</sequence>
<dbReference type="PANTHER" id="PTHR30462">
    <property type="entry name" value="INTERMEMBRANE TRANSPORT PROTEIN PQIB-RELATED"/>
    <property type="match status" value="1"/>
</dbReference>
<keyword evidence="5 7" id="KW-1133">Transmembrane helix</keyword>
<dbReference type="InterPro" id="IPR051800">
    <property type="entry name" value="PqiA-PqiB_transport"/>
</dbReference>
<dbReference type="EMBL" id="UGTV01000015">
    <property type="protein sequence ID" value="SUC09315.1"/>
    <property type="molecule type" value="Genomic_DNA"/>
</dbReference>
<feature type="domain" description="Mce/MlaD" evidence="8">
    <location>
        <begin position="755"/>
        <end position="815"/>
    </location>
</feature>
<evidence type="ECO:0000313" key="9">
    <source>
        <dbReference type="EMBL" id="SUC09315.1"/>
    </source>
</evidence>
<evidence type="ECO:0000256" key="5">
    <source>
        <dbReference type="ARBA" id="ARBA00022989"/>
    </source>
</evidence>
<reference evidence="9 10" key="1">
    <citation type="submission" date="2018-06" db="EMBL/GenBank/DDBJ databases">
        <authorList>
            <consortium name="Pathogen Informatics"/>
            <person name="Doyle S."/>
        </authorList>
    </citation>
    <scope>NUCLEOTIDE SEQUENCE [LARGE SCALE GENOMIC DNA]</scope>
    <source>
        <strain evidence="9 10">NCTC11621</strain>
    </source>
</reference>
<evidence type="ECO:0000313" key="10">
    <source>
        <dbReference type="Proteomes" id="UP000254704"/>
    </source>
</evidence>